<dbReference type="PANTHER" id="PTHR21087">
    <property type="entry name" value="SHIKIMATE KINASE"/>
    <property type="match status" value="1"/>
</dbReference>
<feature type="binding site" evidence="11">
    <location>
        <begin position="14"/>
        <end position="19"/>
    </location>
    <ligand>
        <name>ATP</name>
        <dbReference type="ChEBI" id="CHEBI:30616"/>
    </ligand>
</feature>
<evidence type="ECO:0000256" key="2">
    <source>
        <dbReference type="ARBA" id="ARBA00006997"/>
    </source>
</evidence>
<evidence type="ECO:0000256" key="1">
    <source>
        <dbReference type="ARBA" id="ARBA00004842"/>
    </source>
</evidence>
<dbReference type="Proteomes" id="UP001562065">
    <property type="component" value="Unassembled WGS sequence"/>
</dbReference>
<feature type="binding site" evidence="11">
    <location>
        <position position="82"/>
    </location>
    <ligand>
        <name>substrate</name>
    </ligand>
</feature>
<feature type="binding site" evidence="11">
    <location>
        <position position="36"/>
    </location>
    <ligand>
        <name>substrate</name>
    </ligand>
</feature>
<comment type="function">
    <text evidence="11">Catalyzes the specific phosphorylation of the 3-hydroxyl group of shikimic acid using ATP as a cosubstrate.</text>
</comment>
<dbReference type="PROSITE" id="PS01128">
    <property type="entry name" value="SHIKIMATE_KINASE"/>
    <property type="match status" value="1"/>
</dbReference>
<keyword evidence="7 11" id="KW-0418">Kinase</keyword>
<dbReference type="NCBIfam" id="NF003456">
    <property type="entry name" value="PRK05057.1"/>
    <property type="match status" value="1"/>
</dbReference>
<dbReference type="CDD" id="cd00464">
    <property type="entry name" value="SK"/>
    <property type="match status" value="1"/>
</dbReference>
<evidence type="ECO:0000256" key="11">
    <source>
        <dbReference type="HAMAP-Rule" id="MF_00109"/>
    </source>
</evidence>
<evidence type="ECO:0000256" key="9">
    <source>
        <dbReference type="ARBA" id="ARBA00023141"/>
    </source>
</evidence>
<comment type="similarity">
    <text evidence="2 11">Belongs to the shikimate kinase family.</text>
</comment>
<dbReference type="HAMAP" id="MF_00109">
    <property type="entry name" value="Shikimate_kinase"/>
    <property type="match status" value="1"/>
</dbReference>
<keyword evidence="13" id="KW-1185">Reference proteome</keyword>
<dbReference type="RefSeq" id="WP_369456244.1">
    <property type="nucleotide sequence ID" value="NZ_JBGCUO010000002.1"/>
</dbReference>
<evidence type="ECO:0000256" key="7">
    <source>
        <dbReference type="ARBA" id="ARBA00022777"/>
    </source>
</evidence>
<dbReference type="EMBL" id="JBGCUO010000002">
    <property type="protein sequence ID" value="MEY1662974.1"/>
    <property type="molecule type" value="Genomic_DNA"/>
</dbReference>
<evidence type="ECO:0000313" key="13">
    <source>
        <dbReference type="Proteomes" id="UP001562065"/>
    </source>
</evidence>
<dbReference type="InterPro" id="IPR000623">
    <property type="entry name" value="Shikimate_kinase/TSH1"/>
</dbReference>
<evidence type="ECO:0000256" key="5">
    <source>
        <dbReference type="ARBA" id="ARBA00022679"/>
    </source>
</evidence>
<keyword evidence="11" id="KW-0963">Cytoplasm</keyword>
<feature type="binding site" evidence="11">
    <location>
        <position position="139"/>
    </location>
    <ligand>
        <name>substrate</name>
    </ligand>
</feature>
<protein>
    <recommendedName>
        <fullName evidence="3 11">Shikimate kinase</fullName>
        <shortName evidence="11">SK</shortName>
        <ecNumber evidence="3 11">2.7.1.71</ecNumber>
    </recommendedName>
</protein>
<keyword evidence="8 11" id="KW-0067">ATP-binding</keyword>
<dbReference type="InterPro" id="IPR027417">
    <property type="entry name" value="P-loop_NTPase"/>
</dbReference>
<evidence type="ECO:0000256" key="3">
    <source>
        <dbReference type="ARBA" id="ARBA00012154"/>
    </source>
</evidence>
<comment type="caution">
    <text evidence="12">The sequence shown here is derived from an EMBL/GenBank/DDBJ whole genome shotgun (WGS) entry which is preliminary data.</text>
</comment>
<comment type="catalytic activity">
    <reaction evidence="10 11">
        <text>shikimate + ATP = 3-phosphoshikimate + ADP + H(+)</text>
        <dbReference type="Rhea" id="RHEA:13121"/>
        <dbReference type="ChEBI" id="CHEBI:15378"/>
        <dbReference type="ChEBI" id="CHEBI:30616"/>
        <dbReference type="ChEBI" id="CHEBI:36208"/>
        <dbReference type="ChEBI" id="CHEBI:145989"/>
        <dbReference type="ChEBI" id="CHEBI:456216"/>
        <dbReference type="EC" id="2.7.1.71"/>
    </reaction>
</comment>
<keyword evidence="4 11" id="KW-0028">Amino-acid biosynthesis</keyword>
<keyword evidence="9 11" id="KW-0057">Aromatic amino acid biosynthesis</keyword>
<evidence type="ECO:0000313" key="12">
    <source>
        <dbReference type="EMBL" id="MEY1662974.1"/>
    </source>
</evidence>
<feature type="binding site" evidence="11">
    <location>
        <position position="60"/>
    </location>
    <ligand>
        <name>substrate</name>
    </ligand>
</feature>
<dbReference type="GO" id="GO:0004765">
    <property type="term" value="F:shikimate kinase activity"/>
    <property type="evidence" value="ECO:0007669"/>
    <property type="project" value="UniProtKB-EC"/>
</dbReference>
<dbReference type="EC" id="2.7.1.71" evidence="3 11"/>
<sequence length="172" mass="19247">MSRLPSIFLVGPMGAGKSTLGKYLGQQLGWPFLDADKVIVERTGADIPWIFDMEGEEGFRRREEEVIDDLTQEPGIVLATGGGAVLRDSNRRHLHERGRVFYLWTPVDVQLARTRHDRNRPLLQTADPAAVLEALMTVRDPLYRDVAHHIIPTTSGNLRKVAEQVLACLEPA</sequence>
<organism evidence="12 13">
    <name type="scientific">Isoalcanivorax beigongshangi</name>
    <dbReference type="NCBI Taxonomy" id="3238810"/>
    <lineage>
        <taxon>Bacteria</taxon>
        <taxon>Pseudomonadati</taxon>
        <taxon>Pseudomonadota</taxon>
        <taxon>Gammaproteobacteria</taxon>
        <taxon>Oceanospirillales</taxon>
        <taxon>Alcanivoracaceae</taxon>
        <taxon>Isoalcanivorax</taxon>
    </lineage>
</organism>
<keyword evidence="11" id="KW-0479">Metal-binding</keyword>
<dbReference type="InterPro" id="IPR031322">
    <property type="entry name" value="Shikimate/glucono_kinase"/>
</dbReference>
<evidence type="ECO:0000256" key="4">
    <source>
        <dbReference type="ARBA" id="ARBA00022605"/>
    </source>
</evidence>
<evidence type="ECO:0000256" key="6">
    <source>
        <dbReference type="ARBA" id="ARBA00022741"/>
    </source>
</evidence>
<evidence type="ECO:0000256" key="8">
    <source>
        <dbReference type="ARBA" id="ARBA00022840"/>
    </source>
</evidence>
<evidence type="ECO:0000256" key="10">
    <source>
        <dbReference type="ARBA" id="ARBA00048567"/>
    </source>
</evidence>
<keyword evidence="6 11" id="KW-0547">Nucleotide-binding</keyword>
<feature type="binding site" evidence="11">
    <location>
        <position position="120"/>
    </location>
    <ligand>
        <name>ATP</name>
        <dbReference type="ChEBI" id="CHEBI:30616"/>
    </ligand>
</feature>
<accession>A0ABV4AJR9</accession>
<comment type="subunit">
    <text evidence="11">Monomer.</text>
</comment>
<dbReference type="InterPro" id="IPR023000">
    <property type="entry name" value="Shikimate_kinase_CS"/>
</dbReference>
<comment type="cofactor">
    <cofactor evidence="11">
        <name>Mg(2+)</name>
        <dbReference type="ChEBI" id="CHEBI:18420"/>
    </cofactor>
    <text evidence="11">Binds 1 Mg(2+) ion per subunit.</text>
</comment>
<reference evidence="12 13" key="1">
    <citation type="submission" date="2024-07" db="EMBL/GenBank/DDBJ databases">
        <authorList>
            <person name="Ren Q."/>
        </authorList>
    </citation>
    <scope>NUCLEOTIDE SEQUENCE [LARGE SCALE GENOMIC DNA]</scope>
    <source>
        <strain evidence="12 13">REN37</strain>
    </source>
</reference>
<comment type="caution">
    <text evidence="11">Lacks conserved residue(s) required for the propagation of feature annotation.</text>
</comment>
<gene>
    <name evidence="11 12" type="primary">aroK</name>
    <name evidence="12" type="ORF">AB5I84_12505</name>
</gene>
<dbReference type="PANTHER" id="PTHR21087:SF16">
    <property type="entry name" value="SHIKIMATE KINASE 1, CHLOROPLASTIC"/>
    <property type="match status" value="1"/>
</dbReference>
<dbReference type="Gene3D" id="3.40.50.300">
    <property type="entry name" value="P-loop containing nucleotide triphosphate hydrolases"/>
    <property type="match status" value="1"/>
</dbReference>
<keyword evidence="11" id="KW-0460">Magnesium</keyword>
<name>A0ABV4AJR9_9GAMM</name>
<proteinExistence type="inferred from homology"/>
<comment type="pathway">
    <text evidence="1 11">Metabolic intermediate biosynthesis; chorismate biosynthesis; chorismate from D-erythrose 4-phosphate and phosphoenolpyruvate: step 5/7.</text>
</comment>
<comment type="subcellular location">
    <subcellularLocation>
        <location evidence="11">Cytoplasm</location>
    </subcellularLocation>
</comment>
<keyword evidence="5 11" id="KW-0808">Transferase</keyword>
<dbReference type="Pfam" id="PF01202">
    <property type="entry name" value="SKI"/>
    <property type="match status" value="1"/>
</dbReference>
<dbReference type="SUPFAM" id="SSF52540">
    <property type="entry name" value="P-loop containing nucleoside triphosphate hydrolases"/>
    <property type="match status" value="1"/>
</dbReference>
<dbReference type="PRINTS" id="PR01100">
    <property type="entry name" value="SHIKIMTKNASE"/>
</dbReference>
<feature type="binding site" evidence="11">
    <location>
        <position position="18"/>
    </location>
    <ligand>
        <name>Mg(2+)</name>
        <dbReference type="ChEBI" id="CHEBI:18420"/>
    </ligand>
</feature>